<evidence type="ECO:0000313" key="1">
    <source>
        <dbReference type="EMBL" id="GHO42310.1"/>
    </source>
</evidence>
<dbReference type="EMBL" id="BNJF01000001">
    <property type="protein sequence ID" value="GHO42310.1"/>
    <property type="molecule type" value="Genomic_DNA"/>
</dbReference>
<evidence type="ECO:0000313" key="2">
    <source>
        <dbReference type="Proteomes" id="UP000612362"/>
    </source>
</evidence>
<organism evidence="1 2">
    <name type="scientific">Ktedonospora formicarum</name>
    <dbReference type="NCBI Taxonomy" id="2778364"/>
    <lineage>
        <taxon>Bacteria</taxon>
        <taxon>Bacillati</taxon>
        <taxon>Chloroflexota</taxon>
        <taxon>Ktedonobacteria</taxon>
        <taxon>Ktedonobacterales</taxon>
        <taxon>Ktedonobacteraceae</taxon>
        <taxon>Ktedonospora</taxon>
    </lineage>
</organism>
<name>A0A8J3MNV8_9CHLR</name>
<dbReference type="AlphaFoldDB" id="A0A8J3MNV8"/>
<accession>A0A8J3MNV8</accession>
<keyword evidence="2" id="KW-1185">Reference proteome</keyword>
<protein>
    <submittedName>
        <fullName evidence="1">Uncharacterized protein</fullName>
    </submittedName>
</protein>
<gene>
    <name evidence="1" type="ORF">KSX_04730</name>
</gene>
<proteinExistence type="predicted"/>
<sequence>MLTWEGIWTAAAMVLPVGTPFGEAGFAFKPFLKAFDSLLIFVGNLCIKDRPKGLGF</sequence>
<dbReference type="Proteomes" id="UP000612362">
    <property type="component" value="Unassembled WGS sequence"/>
</dbReference>
<comment type="caution">
    <text evidence="1">The sequence shown here is derived from an EMBL/GenBank/DDBJ whole genome shotgun (WGS) entry which is preliminary data.</text>
</comment>
<reference evidence="1" key="1">
    <citation type="submission" date="2020-10" db="EMBL/GenBank/DDBJ databases">
        <title>Taxonomic study of unclassified bacteria belonging to the class Ktedonobacteria.</title>
        <authorList>
            <person name="Yabe S."/>
            <person name="Wang C.M."/>
            <person name="Zheng Y."/>
            <person name="Sakai Y."/>
            <person name="Cavaletti L."/>
            <person name="Monciardini P."/>
            <person name="Donadio S."/>
        </authorList>
    </citation>
    <scope>NUCLEOTIDE SEQUENCE</scope>
    <source>
        <strain evidence="1">SOSP1-1</strain>
    </source>
</reference>